<dbReference type="EMBL" id="JBHLTS010000079">
    <property type="protein sequence ID" value="MFC0518617.1"/>
    <property type="molecule type" value="Genomic_DNA"/>
</dbReference>
<evidence type="ECO:0000313" key="2">
    <source>
        <dbReference type="Proteomes" id="UP001589828"/>
    </source>
</evidence>
<dbReference type="InterPro" id="IPR010634">
    <property type="entry name" value="DUF1223"/>
</dbReference>
<dbReference type="RefSeq" id="WP_377026330.1">
    <property type="nucleotide sequence ID" value="NZ_JBHLTS010000079.1"/>
</dbReference>
<name>A0ABV6LGL3_9SPHI</name>
<sequence length="279" mass="30330">MRKIKIFALVPFFIGAVIISAAFINNKRTAEKSNGKKLKFDGKGFALVELFTSEGCSSCPPADDLVAKVQKEVGDKPIYILAYHVDYWDRLGWKDAFSSADYTKRQNEYAHWLNLSQIYTPQIVVNGKTEFVGSQEGALRNAIKTGLQRSSNVQLSLNATRNANNTASVQYKVEGQTDNAHSVISLALVQKQAVIKVERGENGGRTLAHAQVVRNLQTLPLSKNNGSATVALPSGFDAQGWEIIGFVQNTANGAVLGVSKTPFKVSADAGNQQDAKNIQ</sequence>
<dbReference type="Gene3D" id="3.40.30.10">
    <property type="entry name" value="Glutaredoxin"/>
    <property type="match status" value="1"/>
</dbReference>
<comment type="caution">
    <text evidence="1">The sequence shown here is derived from an EMBL/GenBank/DDBJ whole genome shotgun (WGS) entry which is preliminary data.</text>
</comment>
<dbReference type="InterPro" id="IPR036249">
    <property type="entry name" value="Thioredoxin-like_sf"/>
</dbReference>
<keyword evidence="2" id="KW-1185">Reference proteome</keyword>
<gene>
    <name evidence="1" type="ORF">ACFFGT_30665</name>
</gene>
<dbReference type="PANTHER" id="PTHR36057">
    <property type="match status" value="1"/>
</dbReference>
<dbReference type="SUPFAM" id="SSF52833">
    <property type="entry name" value="Thioredoxin-like"/>
    <property type="match status" value="1"/>
</dbReference>
<protein>
    <submittedName>
        <fullName evidence="1">DUF1223 domain-containing protein</fullName>
    </submittedName>
</protein>
<accession>A0ABV6LGL3</accession>
<reference evidence="1 2" key="1">
    <citation type="submission" date="2024-09" db="EMBL/GenBank/DDBJ databases">
        <authorList>
            <person name="Sun Q."/>
            <person name="Mori K."/>
        </authorList>
    </citation>
    <scope>NUCLEOTIDE SEQUENCE [LARGE SCALE GENOMIC DNA]</scope>
    <source>
        <strain evidence="1 2">NCAIM B.02415</strain>
    </source>
</reference>
<evidence type="ECO:0000313" key="1">
    <source>
        <dbReference type="EMBL" id="MFC0518617.1"/>
    </source>
</evidence>
<dbReference type="Proteomes" id="UP001589828">
    <property type="component" value="Unassembled WGS sequence"/>
</dbReference>
<dbReference type="Pfam" id="PF06764">
    <property type="entry name" value="DUF1223"/>
    <property type="match status" value="1"/>
</dbReference>
<proteinExistence type="predicted"/>
<organism evidence="1 2">
    <name type="scientific">Mucilaginibacter angelicae</name>
    <dbReference type="NCBI Taxonomy" id="869718"/>
    <lineage>
        <taxon>Bacteria</taxon>
        <taxon>Pseudomonadati</taxon>
        <taxon>Bacteroidota</taxon>
        <taxon>Sphingobacteriia</taxon>
        <taxon>Sphingobacteriales</taxon>
        <taxon>Sphingobacteriaceae</taxon>
        <taxon>Mucilaginibacter</taxon>
    </lineage>
</organism>
<dbReference type="PANTHER" id="PTHR36057:SF1">
    <property type="entry name" value="LIPOPROTEIN LIPID ATTACHMENT SITE-LIKE PROTEIN, PUTATIVE (DUF1223)-RELATED"/>
    <property type="match status" value="1"/>
</dbReference>